<dbReference type="AlphaFoldDB" id="X1T283"/>
<name>X1T283_9ZZZZ</name>
<proteinExistence type="predicted"/>
<sequence length="150" mass="17856">MQRRFIKWLQSDYLSTYDLEFIDEFPIPEVKRIADFIVWKPINGLINIEAKGNVNGILCEQLKDHARYCDYSFAFIPDYAWTPSWFKQKLTEYGWGLIVFNFATKGITEVLEAHKNKDIDMFINKSVRQRMKIEIIKRRAINDTQQILDL</sequence>
<organism evidence="1">
    <name type="scientific">marine sediment metagenome</name>
    <dbReference type="NCBI Taxonomy" id="412755"/>
    <lineage>
        <taxon>unclassified sequences</taxon>
        <taxon>metagenomes</taxon>
        <taxon>ecological metagenomes</taxon>
    </lineage>
</organism>
<evidence type="ECO:0000313" key="1">
    <source>
        <dbReference type="EMBL" id="GAI85466.1"/>
    </source>
</evidence>
<accession>X1T283</accession>
<reference evidence="1" key="1">
    <citation type="journal article" date="2014" name="Front. Microbiol.">
        <title>High frequency of phylogenetically diverse reductive dehalogenase-homologous genes in deep subseafloor sedimentary metagenomes.</title>
        <authorList>
            <person name="Kawai M."/>
            <person name="Futagami T."/>
            <person name="Toyoda A."/>
            <person name="Takaki Y."/>
            <person name="Nishi S."/>
            <person name="Hori S."/>
            <person name="Arai W."/>
            <person name="Tsubouchi T."/>
            <person name="Morono Y."/>
            <person name="Uchiyama I."/>
            <person name="Ito T."/>
            <person name="Fujiyama A."/>
            <person name="Inagaki F."/>
            <person name="Takami H."/>
        </authorList>
    </citation>
    <scope>NUCLEOTIDE SEQUENCE</scope>
    <source>
        <strain evidence="1">Expedition CK06-06</strain>
    </source>
</reference>
<gene>
    <name evidence="1" type="ORF">S12H4_15012</name>
</gene>
<comment type="caution">
    <text evidence="1">The sequence shown here is derived from an EMBL/GenBank/DDBJ whole genome shotgun (WGS) entry which is preliminary data.</text>
</comment>
<dbReference type="EMBL" id="BARW01007183">
    <property type="protein sequence ID" value="GAI85466.1"/>
    <property type="molecule type" value="Genomic_DNA"/>
</dbReference>
<protein>
    <submittedName>
        <fullName evidence="1">Uncharacterized protein</fullName>
    </submittedName>
</protein>